<sequence>MQDDGNLVLYAQGKTQALWASRTNGHKIDEAVLQSDGNFVIYAAGQALWASLTHGNQVAYLVVQNDGNLVIYHQNGTALWATNTVIQHPGALIAYSVGLREEGGASESSGPSIPTADFDHTFVQSIDGHKWGCWGRDDDIMKKEIANGGGRHRIKMAKCLAEPNGTAGIIWSKTGTCHQCANRILFPTRLTVSKARGYAGSVFLYGVYGRDYPVFMANVARCELSVNGVPNPLPIDLPDLPSLDDINPLMDEVESFTTPLNEEEKRYNQQLFNLYTHERDLKKALAGDLELLMQLRLDNRINLLQMNNLKNLQVDLQKDHLKLVSVMDESKITHKLFVPQMNELLERAMRHIEKIIGENNFLLAFDSPPDKASRIFTIPNLSDTGV</sequence>
<dbReference type="SUPFAM" id="SSF51110">
    <property type="entry name" value="alpha-D-mannose-specific plant lectins"/>
    <property type="match status" value="1"/>
</dbReference>
<dbReference type="Proteomes" id="UP000298460">
    <property type="component" value="Unassembled WGS sequence"/>
</dbReference>
<evidence type="ECO:0000313" key="2">
    <source>
        <dbReference type="EMBL" id="TGE37092.1"/>
    </source>
</evidence>
<evidence type="ECO:0000259" key="1">
    <source>
        <dbReference type="PROSITE" id="PS50927"/>
    </source>
</evidence>
<dbReference type="EMBL" id="SPQQ01000006">
    <property type="protein sequence ID" value="TGE37092.1"/>
    <property type="molecule type" value="Genomic_DNA"/>
</dbReference>
<comment type="caution">
    <text evidence="2">The sequence shown here is derived from an EMBL/GenBank/DDBJ whole genome shotgun (WGS) entry which is preliminary data.</text>
</comment>
<organism evidence="2 3">
    <name type="scientific">Desulfosporosinus fructosivorans</name>
    <dbReference type="NCBI Taxonomy" id="2018669"/>
    <lineage>
        <taxon>Bacteria</taxon>
        <taxon>Bacillati</taxon>
        <taxon>Bacillota</taxon>
        <taxon>Clostridia</taxon>
        <taxon>Eubacteriales</taxon>
        <taxon>Desulfitobacteriaceae</taxon>
        <taxon>Desulfosporosinus</taxon>
    </lineage>
</organism>
<dbReference type="InterPro" id="IPR001480">
    <property type="entry name" value="Bulb-type_lectin_dom"/>
</dbReference>
<dbReference type="Gene3D" id="2.90.10.10">
    <property type="entry name" value="Bulb-type lectin domain"/>
    <property type="match status" value="1"/>
</dbReference>
<dbReference type="InterPro" id="IPR036426">
    <property type="entry name" value="Bulb-type_lectin_dom_sf"/>
</dbReference>
<dbReference type="Gene3D" id="2.90.10.30">
    <property type="match status" value="1"/>
</dbReference>
<accession>A0A4Z0R1Y3</accession>
<gene>
    <name evidence="2" type="ORF">E4K67_18075</name>
</gene>
<name>A0A4Z0R1Y3_9FIRM</name>
<protein>
    <recommendedName>
        <fullName evidence="1">Bulb-type lectin domain-containing protein</fullName>
    </recommendedName>
</protein>
<evidence type="ECO:0000313" key="3">
    <source>
        <dbReference type="Proteomes" id="UP000298460"/>
    </source>
</evidence>
<dbReference type="PROSITE" id="PS50927">
    <property type="entry name" value="BULB_LECTIN"/>
    <property type="match status" value="1"/>
</dbReference>
<reference evidence="2 3" key="1">
    <citation type="submission" date="2019-03" db="EMBL/GenBank/DDBJ databases">
        <title>Draft Genome Sequence of Desulfosporosinus fructosivorans Strain 63.6F, Isolated from Marine Sediment in the Baltic Sea.</title>
        <authorList>
            <person name="Hausmann B."/>
            <person name="Vandieken V."/>
            <person name="Pjevac P."/>
            <person name="Schreck K."/>
            <person name="Herbold C.W."/>
            <person name="Loy A."/>
        </authorList>
    </citation>
    <scope>NUCLEOTIDE SEQUENCE [LARGE SCALE GENOMIC DNA]</scope>
    <source>
        <strain evidence="2 3">63.6F</strain>
    </source>
</reference>
<dbReference type="CDD" id="cd00028">
    <property type="entry name" value="B_lectin"/>
    <property type="match status" value="1"/>
</dbReference>
<keyword evidence="3" id="KW-1185">Reference proteome</keyword>
<dbReference type="AlphaFoldDB" id="A0A4Z0R1Y3"/>
<proteinExistence type="predicted"/>
<dbReference type="SMART" id="SM00108">
    <property type="entry name" value="B_lectin"/>
    <property type="match status" value="1"/>
</dbReference>
<feature type="domain" description="Bulb-type lectin" evidence="1">
    <location>
        <begin position="1"/>
        <end position="84"/>
    </location>
</feature>